<protein>
    <submittedName>
        <fullName evidence="1">Uncharacterized protein</fullName>
    </submittedName>
</protein>
<name>A0ABR5SHU6_9BACT</name>
<evidence type="ECO:0000313" key="1">
    <source>
        <dbReference type="EMBL" id="KWT91807.1"/>
    </source>
</evidence>
<keyword evidence="2" id="KW-1185">Reference proteome</keyword>
<proteinExistence type="predicted"/>
<evidence type="ECO:0000313" key="2">
    <source>
        <dbReference type="Proteomes" id="UP000060487"/>
    </source>
</evidence>
<dbReference type="EMBL" id="LNQR01000028">
    <property type="protein sequence ID" value="KWT91807.1"/>
    <property type="molecule type" value="Genomic_DNA"/>
</dbReference>
<reference evidence="1 2" key="1">
    <citation type="submission" date="2015-11" db="EMBL/GenBank/DDBJ databases">
        <authorList>
            <person name="Lin W."/>
        </authorList>
    </citation>
    <scope>NUCLEOTIDE SEQUENCE [LARGE SCALE GENOMIC DNA]</scope>
    <source>
        <strain evidence="1 2">HCH-1</strain>
    </source>
</reference>
<accession>A0ABR5SHU6</accession>
<dbReference type="RefSeq" id="WP_085051238.1">
    <property type="nucleotide sequence ID" value="NZ_LNQR01000028.1"/>
</dbReference>
<dbReference type="Proteomes" id="UP000060487">
    <property type="component" value="Unassembled WGS sequence"/>
</dbReference>
<comment type="caution">
    <text evidence="1">The sequence shown here is derived from an EMBL/GenBank/DDBJ whole genome shotgun (WGS) entry which is preliminary data.</text>
</comment>
<sequence length="352" mass="40074">MDNTHIMFPDIKSADELTDEKIRLFIGAYGFEDRSLGWINYQSGQGHILSSAVPIHYNNPKGRNKIKQLYDALSNAGASNISKVNYDHNSPHIFHESLKGALISSFTSVEEIIIDISSMTKLAILVCLSTLREFRGAIRIVYSESDNYSPSEQEYKDSKEDMEMFARFPTVGVGTIIRMSCLSSIRMQGQPVTLIAFASFNEQLVAHMLGTINPHRLIFINRKPSREDYSWREKATQEIHKKLIDEYSSNNPIDGNGLLKRTASTLDYRDTIKEIDEIYKELGNYERIICAATGSKMQTVGLFFSKILHPDIHIEYPSPDSYCVKGVSTGIRKVYEIYISKYSEFIQQLSQY</sequence>
<gene>
    <name evidence="1" type="ORF">ASN18_0709</name>
</gene>
<organism evidence="1 2">
    <name type="scientific">Candidatus Magnetominusculus xianensis</name>
    <dbReference type="NCBI Taxonomy" id="1748249"/>
    <lineage>
        <taxon>Bacteria</taxon>
        <taxon>Pseudomonadati</taxon>
        <taxon>Nitrospirota</taxon>
        <taxon>Nitrospiria</taxon>
        <taxon>Nitrospirales</taxon>
        <taxon>Nitrospiraceae</taxon>
        <taxon>Candidatus Magnetominusculus</taxon>
    </lineage>
</organism>